<name>A0A0B1TQ79_OESDE</name>
<protein>
    <submittedName>
        <fullName evidence="1">Uncharacterized protein</fullName>
    </submittedName>
</protein>
<reference evidence="1 2" key="1">
    <citation type="submission" date="2014-03" db="EMBL/GenBank/DDBJ databases">
        <title>Draft genome of the hookworm Oesophagostomum dentatum.</title>
        <authorList>
            <person name="Mitreva M."/>
        </authorList>
    </citation>
    <scope>NUCLEOTIDE SEQUENCE [LARGE SCALE GENOMIC DNA]</scope>
    <source>
        <strain evidence="1 2">OD-Hann</strain>
    </source>
</reference>
<keyword evidence="2" id="KW-1185">Reference proteome</keyword>
<evidence type="ECO:0000313" key="1">
    <source>
        <dbReference type="EMBL" id="KHJ98256.1"/>
    </source>
</evidence>
<dbReference type="OrthoDB" id="5872799at2759"/>
<sequence length="169" mass="18718">MWRDPYEAAKKCDCDSGVALWGDPDVAKSPSFGRHGTSFKTRNCSTSGMGDVLEYSGQSPTFNTTQDDLSPLGAQFVNYLHALIPGLRAVEMDLEQVVNQVKNGLITEEQVARFLSQREKVEYNRLVVGIASLRVEIANFSRKMQSKARATEALLQDQAQAICDLPFTL</sequence>
<dbReference type="AlphaFoldDB" id="A0A0B1TQ79"/>
<dbReference type="EMBL" id="KN549336">
    <property type="protein sequence ID" value="KHJ98256.1"/>
    <property type="molecule type" value="Genomic_DNA"/>
</dbReference>
<accession>A0A0B1TQ79</accession>
<organism evidence="1 2">
    <name type="scientific">Oesophagostomum dentatum</name>
    <name type="common">Nodular worm</name>
    <dbReference type="NCBI Taxonomy" id="61180"/>
    <lineage>
        <taxon>Eukaryota</taxon>
        <taxon>Metazoa</taxon>
        <taxon>Ecdysozoa</taxon>
        <taxon>Nematoda</taxon>
        <taxon>Chromadorea</taxon>
        <taxon>Rhabditida</taxon>
        <taxon>Rhabditina</taxon>
        <taxon>Rhabditomorpha</taxon>
        <taxon>Strongyloidea</taxon>
        <taxon>Strongylidae</taxon>
        <taxon>Oesophagostomum</taxon>
    </lineage>
</organism>
<dbReference type="Proteomes" id="UP000053660">
    <property type="component" value="Unassembled WGS sequence"/>
</dbReference>
<evidence type="ECO:0000313" key="2">
    <source>
        <dbReference type="Proteomes" id="UP000053660"/>
    </source>
</evidence>
<gene>
    <name evidence="1" type="ORF">OESDEN_01761</name>
</gene>
<proteinExistence type="predicted"/>